<protein>
    <submittedName>
        <fullName evidence="2">Uncharacterized protein</fullName>
    </submittedName>
</protein>
<reference evidence="2" key="1">
    <citation type="submission" date="2016-11" db="UniProtKB">
        <authorList>
            <consortium name="WormBaseParasite"/>
        </authorList>
    </citation>
    <scope>IDENTIFICATION</scope>
    <source>
        <strain evidence="2">pt0022</strain>
    </source>
</reference>
<keyword evidence="1" id="KW-0175">Coiled coil</keyword>
<organism evidence="2">
    <name type="scientific">Wuchereria bancrofti</name>
    <dbReference type="NCBI Taxonomy" id="6293"/>
    <lineage>
        <taxon>Eukaryota</taxon>
        <taxon>Metazoa</taxon>
        <taxon>Ecdysozoa</taxon>
        <taxon>Nematoda</taxon>
        <taxon>Chromadorea</taxon>
        <taxon>Rhabditida</taxon>
        <taxon>Spirurina</taxon>
        <taxon>Spiruromorpha</taxon>
        <taxon>Filarioidea</taxon>
        <taxon>Onchocercidae</taxon>
        <taxon>Wuchereria</taxon>
    </lineage>
</organism>
<dbReference type="WBParaSite" id="maker-PairedContig_2158-snap-gene-2.33-mRNA-1">
    <property type="protein sequence ID" value="maker-PairedContig_2158-snap-gene-2.33-mRNA-1"/>
    <property type="gene ID" value="maker-PairedContig_2158-snap-gene-2.33"/>
</dbReference>
<evidence type="ECO:0000256" key="1">
    <source>
        <dbReference type="SAM" id="Coils"/>
    </source>
</evidence>
<dbReference type="AlphaFoldDB" id="A0A1I8EJD1"/>
<feature type="coiled-coil region" evidence="1">
    <location>
        <begin position="54"/>
        <end position="91"/>
    </location>
</feature>
<evidence type="ECO:0000313" key="2">
    <source>
        <dbReference type="WBParaSite" id="maker-PairedContig_2158-snap-gene-2.33-mRNA-1"/>
    </source>
</evidence>
<accession>A0A1I8EJD1</accession>
<proteinExistence type="predicted"/>
<sequence>MNSGGLAAVLPSTSVVEEESAVTPNDMTYVDERFSARWKERRARFLGCIENTKLIAERTKQRQENARIERLKKERTEMEKYRRRYLEAAMKQYMEQQAKPREAPVSITHHHPQLLSSSQSYSECMQVLRTAPPFAPSYPSLSACKPNIRKRPFEGNSGWTQYAHMAIMSDQRNIYHGKEPEMFQNSAPMQATNSFKYSTMISKQLSYCPTASYSDRRDSSKSMDKETHQMNSIISELGRAEQYDQTRLGSSILPTTSQAHEAETSTIPEEMSNLSTMPELAESHVKDLMDQIGPSNSLDDLGGNCLEGVLVNRCDEQPSTLAAETEKLKVQSASSSIVSPISATCGTPNSAPSPAHLSSSARCSTNSFYDSHSAAVTPQQNALTPPCKMYNGIEYPKFGYCYNQYSSPNKSSIFPRFPPHTFVECSTPQHHDVYSNKYPNNGMSYYVQQPETNVQQQAYQFEVPLFQPTYHHNHYHGNGNDPMTATPNPVYPVNHF</sequence>
<name>A0A1I8EJD1_WUCBA</name>